<dbReference type="InterPro" id="IPR044722">
    <property type="entry name" value="SecA_SF2_C"/>
</dbReference>
<dbReference type="SUPFAM" id="SSF81886">
    <property type="entry name" value="Helical scaffold and wing domains of SecA"/>
    <property type="match status" value="1"/>
</dbReference>
<feature type="domain" description="Helicase ATP-binding" evidence="19">
    <location>
        <begin position="90"/>
        <end position="270"/>
    </location>
</feature>
<dbReference type="InterPro" id="IPR011130">
    <property type="entry name" value="SecA_preprotein_X-link_dom"/>
</dbReference>
<dbReference type="NCBIfam" id="TIGR00963">
    <property type="entry name" value="secA"/>
    <property type="match status" value="1"/>
</dbReference>
<keyword evidence="4 16" id="KW-0813">Transport</keyword>
<comment type="catalytic activity">
    <reaction evidence="16">
        <text>ATP + H2O + cellular proteinSide 1 = ADP + phosphate + cellular proteinSide 2.</text>
        <dbReference type="EC" id="7.4.2.8"/>
    </reaction>
</comment>
<dbReference type="InterPro" id="IPR011116">
    <property type="entry name" value="SecA_Wing/Scaffold"/>
</dbReference>
<dbReference type="EC" id="7.4.2.8" evidence="16"/>
<proteinExistence type="inferred from homology"/>
<feature type="compositionally biased region" description="Polar residues" evidence="18">
    <location>
        <begin position="860"/>
        <end position="877"/>
    </location>
</feature>
<comment type="caution">
    <text evidence="22">The sequence shown here is derived from an EMBL/GenBank/DDBJ whole genome shotgun (WGS) entry which is preliminary data.</text>
</comment>
<dbReference type="Gene3D" id="3.90.1440.10">
    <property type="entry name" value="SecA, preprotein cross-linking domain"/>
    <property type="match status" value="1"/>
</dbReference>
<accession>A0ABV7JCG8</accession>
<keyword evidence="15 16" id="KW-0472">Membrane</keyword>
<evidence type="ECO:0000256" key="16">
    <source>
        <dbReference type="HAMAP-Rule" id="MF_01382"/>
    </source>
</evidence>
<feature type="region of interest" description="Disordered" evidence="18">
    <location>
        <begin position="855"/>
        <end position="912"/>
    </location>
</feature>
<evidence type="ECO:0000259" key="21">
    <source>
        <dbReference type="PROSITE" id="PS51196"/>
    </source>
</evidence>
<keyword evidence="6 16" id="KW-0963">Cytoplasm</keyword>
<dbReference type="PROSITE" id="PS51192">
    <property type="entry name" value="HELICASE_ATP_BIND_1"/>
    <property type="match status" value="1"/>
</dbReference>
<feature type="binding site" evidence="16">
    <location>
        <begin position="106"/>
        <end position="110"/>
    </location>
    <ligand>
        <name>ATP</name>
        <dbReference type="ChEBI" id="CHEBI:30616"/>
    </ligand>
</feature>
<feature type="compositionally biased region" description="Basic residues" evidence="18">
    <location>
        <begin position="902"/>
        <end position="912"/>
    </location>
</feature>
<dbReference type="InterPro" id="IPR004027">
    <property type="entry name" value="SEC_C_motif"/>
</dbReference>
<evidence type="ECO:0000256" key="5">
    <source>
        <dbReference type="ARBA" id="ARBA00022475"/>
    </source>
</evidence>
<keyword evidence="23" id="KW-1185">Reference proteome</keyword>
<evidence type="ECO:0000256" key="1">
    <source>
        <dbReference type="ARBA" id="ARBA00001947"/>
    </source>
</evidence>
<keyword evidence="12 16" id="KW-0653">Protein transport</keyword>
<feature type="binding site" evidence="16">
    <location>
        <position position="525"/>
    </location>
    <ligand>
        <name>ATP</name>
        <dbReference type="ChEBI" id="CHEBI:30616"/>
    </ligand>
</feature>
<evidence type="ECO:0000256" key="4">
    <source>
        <dbReference type="ARBA" id="ARBA00022448"/>
    </source>
</evidence>
<evidence type="ECO:0000259" key="20">
    <source>
        <dbReference type="PROSITE" id="PS51194"/>
    </source>
</evidence>
<evidence type="ECO:0000256" key="12">
    <source>
        <dbReference type="ARBA" id="ARBA00022927"/>
    </source>
</evidence>
<dbReference type="InterPro" id="IPR014001">
    <property type="entry name" value="Helicase_ATP-bd"/>
</dbReference>
<dbReference type="PROSITE" id="PS01312">
    <property type="entry name" value="SECA"/>
    <property type="match status" value="1"/>
</dbReference>
<protein>
    <recommendedName>
        <fullName evidence="16 17">Protein translocase subunit SecA</fullName>
        <ecNumber evidence="16">7.4.2.8</ecNumber>
    </recommendedName>
</protein>
<evidence type="ECO:0000256" key="15">
    <source>
        <dbReference type="ARBA" id="ARBA00023136"/>
    </source>
</evidence>
<dbReference type="Proteomes" id="UP001595533">
    <property type="component" value="Unassembled WGS sequence"/>
</dbReference>
<dbReference type="PANTHER" id="PTHR30612:SF0">
    <property type="entry name" value="CHLOROPLAST PROTEIN-TRANSPORTING ATPASE"/>
    <property type="match status" value="1"/>
</dbReference>
<dbReference type="Pfam" id="PF21090">
    <property type="entry name" value="P-loop_SecA"/>
    <property type="match status" value="1"/>
</dbReference>
<dbReference type="CDD" id="cd17928">
    <property type="entry name" value="DEXDc_SecA"/>
    <property type="match status" value="1"/>
</dbReference>
<dbReference type="CDD" id="cd18803">
    <property type="entry name" value="SF2_C_secA"/>
    <property type="match status" value="1"/>
</dbReference>
<dbReference type="InterPro" id="IPR000185">
    <property type="entry name" value="SecA"/>
</dbReference>
<gene>
    <name evidence="16 22" type="primary">secA</name>
    <name evidence="22" type="ORF">ACFODZ_09265</name>
</gene>
<comment type="subunit">
    <text evidence="16">Monomer and homodimer. Part of the essential Sec protein translocation apparatus which comprises SecA, SecYEG and auxiliary proteins SecDF-YajC and YidC.</text>
</comment>
<keyword evidence="9 16" id="KW-0547">Nucleotide-binding</keyword>
<comment type="similarity">
    <text evidence="3 16 17">Belongs to the SecA family.</text>
</comment>
<evidence type="ECO:0000259" key="19">
    <source>
        <dbReference type="PROSITE" id="PS51192"/>
    </source>
</evidence>
<dbReference type="Gene3D" id="1.10.3060.10">
    <property type="entry name" value="Helical scaffold and wing domains of SecA"/>
    <property type="match status" value="1"/>
</dbReference>
<dbReference type="Gene3D" id="3.40.50.300">
    <property type="entry name" value="P-loop containing nucleotide triphosphate hydrolases"/>
    <property type="match status" value="2"/>
</dbReference>
<dbReference type="InterPro" id="IPR020937">
    <property type="entry name" value="SecA_CS"/>
</dbReference>
<keyword evidence="14 16" id="KW-0811">Translocation</keyword>
<evidence type="ECO:0000256" key="6">
    <source>
        <dbReference type="ARBA" id="ARBA00022490"/>
    </source>
</evidence>
<feature type="binding site" evidence="16">
    <location>
        <position position="88"/>
    </location>
    <ligand>
        <name>ATP</name>
        <dbReference type="ChEBI" id="CHEBI:30616"/>
    </ligand>
</feature>
<keyword evidence="8" id="KW-0479">Metal-binding</keyword>
<evidence type="ECO:0000313" key="23">
    <source>
        <dbReference type="Proteomes" id="UP001595533"/>
    </source>
</evidence>
<feature type="domain" description="Helicase C-terminal" evidence="20">
    <location>
        <begin position="451"/>
        <end position="648"/>
    </location>
</feature>
<evidence type="ECO:0000256" key="8">
    <source>
        <dbReference type="ARBA" id="ARBA00022723"/>
    </source>
</evidence>
<dbReference type="EMBL" id="JBHRTS010000004">
    <property type="protein sequence ID" value="MFC3194428.1"/>
    <property type="molecule type" value="Genomic_DNA"/>
</dbReference>
<dbReference type="PROSITE" id="PS51196">
    <property type="entry name" value="SECA_MOTOR_DEAD"/>
    <property type="match status" value="1"/>
</dbReference>
<sequence>MALNSLFTKVFGSRNQRYIRQLDKIADRVEALEPEFQSLKDEDFTHKTQEFKDRVAAGESLDDILPEAFALVREASVRTLGMRHYHVQLIGGIVIHRGKIAEMRTGEGKTLMCTLPAYLNALAGEGVHVVTVNDYLASRDAKWMEPLYNFLGMTVGVVVPNLTHEAKRAAYACDITYATNNELGFDFLRDNMAFSLDAKVQREPFFAVVDEVDSILIDEARTPLIISGQVDESPDVYNRVNKIVPLLERATEEPDPKEISKAILNKQSLPEPDGDFSVDEKSKQIFLTEQGMQNTEDLLKKNGLMNADDSLYDTQHISLMHHVNAALRAHHLFEKDVDYIVKQGEIVIVDEFTGRTMEGRRWSDGLHQAVEAKENVPIQKENQTLASITFQNYFRLYPKLSGMTGTADTEAYEFQTIYGLEVIVIPTHKPMIRDDQGDLVYFNQQAKFAAIIEDIIDCCERKQPVLVGTASIEVSELLSAELKKKKIKHNVLNAKQHEREALIVAEAGLPGAVTIATNMAGRGTDIVLGGNVDVEIAEKENITDTQKEQLIADWKKRHQQVLDNGGLRIIGTERHESRRIDNQLRGRAGRQGDPGSSRFYISLEDNLMRVFGQSRMMDNMKRFGMKEDEYIEHKWISRIIENAQRKVESHNFDIRKHLLEYDDVANDQRMVVYQQRADLLEAEEIGEYIADTREEVFDNIIRQHIPLESVEEQWQIPQLERVLSHEFGIDININRILERDEDLDDDGLTDKIHDHIERYFKEKEALTGSEVMRHFEKAAYLNTLDQLWKEHLAQMDHLRQGVGLRSHAQKQPIQEYKRESFEMFKDLLDKIKYETTRIIARVNLRQEEDVAAMEAKEEQNVTFQHQSPGSSTSNPQTDKPETFVREGEKVGRNDPCPCGSGKKYKQCHGKLT</sequence>
<dbReference type="InterPro" id="IPR027417">
    <property type="entry name" value="P-loop_NTPase"/>
</dbReference>
<evidence type="ECO:0000313" key="22">
    <source>
        <dbReference type="EMBL" id="MFC3194428.1"/>
    </source>
</evidence>
<comment type="cofactor">
    <cofactor evidence="1">
        <name>Zn(2+)</name>
        <dbReference type="ChEBI" id="CHEBI:29105"/>
    </cofactor>
</comment>
<organism evidence="22 23">
    <name type="scientific">Marinicella sediminis</name>
    <dbReference type="NCBI Taxonomy" id="1792834"/>
    <lineage>
        <taxon>Bacteria</taxon>
        <taxon>Pseudomonadati</taxon>
        <taxon>Pseudomonadota</taxon>
        <taxon>Gammaproteobacteria</taxon>
        <taxon>Lysobacterales</taxon>
        <taxon>Marinicellaceae</taxon>
        <taxon>Marinicella</taxon>
    </lineage>
</organism>
<evidence type="ECO:0000256" key="13">
    <source>
        <dbReference type="ARBA" id="ARBA00022967"/>
    </source>
</evidence>
<dbReference type="InterPro" id="IPR036266">
    <property type="entry name" value="SecA_Wing/Scaffold_sf"/>
</dbReference>
<dbReference type="Pfam" id="PF02810">
    <property type="entry name" value="SEC-C"/>
    <property type="match status" value="1"/>
</dbReference>
<evidence type="ECO:0000256" key="11">
    <source>
        <dbReference type="ARBA" id="ARBA00022840"/>
    </source>
</evidence>
<dbReference type="PRINTS" id="PR00906">
    <property type="entry name" value="SECA"/>
</dbReference>
<evidence type="ECO:0000256" key="7">
    <source>
        <dbReference type="ARBA" id="ARBA00022519"/>
    </source>
</evidence>
<feature type="compositionally biased region" description="Basic and acidic residues" evidence="18">
    <location>
        <begin position="878"/>
        <end position="892"/>
    </location>
</feature>
<dbReference type="PANTHER" id="PTHR30612">
    <property type="entry name" value="SECA INNER MEMBRANE COMPONENT OF SEC PROTEIN SECRETION SYSTEM"/>
    <property type="match status" value="1"/>
</dbReference>
<dbReference type="InterPro" id="IPR001650">
    <property type="entry name" value="Helicase_C-like"/>
</dbReference>
<dbReference type="SMART" id="SM00957">
    <property type="entry name" value="SecA_DEAD"/>
    <property type="match status" value="1"/>
</dbReference>
<dbReference type="InterPro" id="IPR036670">
    <property type="entry name" value="SecA_X-link_sf"/>
</dbReference>
<dbReference type="SMART" id="SM00958">
    <property type="entry name" value="SecA_PP_bind"/>
    <property type="match status" value="1"/>
</dbReference>
<keyword evidence="13 16" id="KW-1278">Translocase</keyword>
<keyword evidence="7" id="KW-0997">Cell inner membrane</keyword>
<dbReference type="SUPFAM" id="SSF52540">
    <property type="entry name" value="P-loop containing nucleoside triphosphate hydrolases"/>
    <property type="match status" value="2"/>
</dbReference>
<comment type="function">
    <text evidence="16">Part of the Sec protein translocase complex. Interacts with the SecYEG preprotein conducting channel. Has a central role in coupling the hydrolysis of ATP to the transfer of proteins into and across the cell membrane, serving both as a receptor for the preprotein-SecB complex and as an ATP-driven molecular motor driving the stepwise translocation of polypeptide chains across the membrane.</text>
</comment>
<evidence type="ECO:0000256" key="3">
    <source>
        <dbReference type="ARBA" id="ARBA00007650"/>
    </source>
</evidence>
<reference evidence="23" key="1">
    <citation type="journal article" date="2019" name="Int. J. Syst. Evol. Microbiol.">
        <title>The Global Catalogue of Microorganisms (GCM) 10K type strain sequencing project: providing services to taxonomists for standard genome sequencing and annotation.</title>
        <authorList>
            <consortium name="The Broad Institute Genomics Platform"/>
            <consortium name="The Broad Institute Genome Sequencing Center for Infectious Disease"/>
            <person name="Wu L."/>
            <person name="Ma J."/>
        </authorList>
    </citation>
    <scope>NUCLEOTIDE SEQUENCE [LARGE SCALE GENOMIC DNA]</scope>
    <source>
        <strain evidence="23">KCTC 42953</strain>
    </source>
</reference>
<feature type="domain" description="SecA family profile" evidence="21">
    <location>
        <begin position="4"/>
        <end position="632"/>
    </location>
</feature>
<dbReference type="HAMAP" id="MF_01382">
    <property type="entry name" value="SecA"/>
    <property type="match status" value="1"/>
</dbReference>
<keyword evidence="5 16" id="KW-1003">Cell membrane</keyword>
<evidence type="ECO:0000256" key="10">
    <source>
        <dbReference type="ARBA" id="ARBA00022833"/>
    </source>
</evidence>
<dbReference type="SUPFAM" id="SSF81767">
    <property type="entry name" value="Pre-protein crosslinking domain of SecA"/>
    <property type="match status" value="1"/>
</dbReference>
<evidence type="ECO:0000256" key="14">
    <source>
        <dbReference type="ARBA" id="ARBA00023010"/>
    </source>
</evidence>
<dbReference type="RefSeq" id="WP_077411137.1">
    <property type="nucleotide sequence ID" value="NZ_JBHRTS010000004.1"/>
</dbReference>
<comment type="subcellular location">
    <subcellularLocation>
        <location evidence="16">Cell membrane</location>
        <topology evidence="16">Peripheral membrane protein</topology>
        <orientation evidence="16">Cytoplasmic side</orientation>
    </subcellularLocation>
    <subcellularLocation>
        <location evidence="16">Cytoplasm</location>
    </subcellularLocation>
    <subcellularLocation>
        <location evidence="2">Membrane</location>
        <topology evidence="2">Peripheral membrane protein</topology>
    </subcellularLocation>
    <text evidence="16">Distribution is 50-50.</text>
</comment>
<dbReference type="Pfam" id="PF07517">
    <property type="entry name" value="SecA_DEAD"/>
    <property type="match status" value="1"/>
</dbReference>
<evidence type="ECO:0000256" key="2">
    <source>
        <dbReference type="ARBA" id="ARBA00004170"/>
    </source>
</evidence>
<dbReference type="InterPro" id="IPR011115">
    <property type="entry name" value="SecA_DEAD"/>
</dbReference>
<dbReference type="InterPro" id="IPR014018">
    <property type="entry name" value="SecA_motor_DEAD"/>
</dbReference>
<evidence type="ECO:0000256" key="18">
    <source>
        <dbReference type="SAM" id="MobiDB-lite"/>
    </source>
</evidence>
<dbReference type="Pfam" id="PF07516">
    <property type="entry name" value="SecA_SW"/>
    <property type="match status" value="1"/>
</dbReference>
<dbReference type="NCBIfam" id="NF009538">
    <property type="entry name" value="PRK12904.1"/>
    <property type="match status" value="1"/>
</dbReference>
<dbReference type="PROSITE" id="PS51194">
    <property type="entry name" value="HELICASE_CTER"/>
    <property type="match status" value="1"/>
</dbReference>
<name>A0ABV7JCG8_9GAMM</name>
<evidence type="ECO:0000256" key="9">
    <source>
        <dbReference type="ARBA" id="ARBA00022741"/>
    </source>
</evidence>
<dbReference type="Pfam" id="PF01043">
    <property type="entry name" value="SecA_PP_bind"/>
    <property type="match status" value="1"/>
</dbReference>
<evidence type="ECO:0000256" key="17">
    <source>
        <dbReference type="RuleBase" id="RU003874"/>
    </source>
</evidence>
<keyword evidence="10" id="KW-0862">Zinc</keyword>
<keyword evidence="11 16" id="KW-0067">ATP-binding</keyword>